<dbReference type="EMBL" id="CP002546">
    <property type="protein sequence ID" value="ADY60923.1"/>
    <property type="molecule type" value="Genomic_DNA"/>
</dbReference>
<keyword evidence="2 5" id="KW-0575">Peroxidase</keyword>
<dbReference type="SUPFAM" id="SSF52833">
    <property type="entry name" value="Thioredoxin-like"/>
    <property type="match status" value="1"/>
</dbReference>
<dbReference type="PROSITE" id="PS00460">
    <property type="entry name" value="GLUTATHIONE_PEROXID_1"/>
    <property type="match status" value="1"/>
</dbReference>
<dbReference type="PANTHER" id="PTHR11592:SF78">
    <property type="entry name" value="GLUTATHIONE PEROXIDASE"/>
    <property type="match status" value="1"/>
</dbReference>
<dbReference type="AlphaFoldDB" id="F0SL40"/>
<keyword evidence="6" id="KW-0732">Signal</keyword>
<dbReference type="InterPro" id="IPR000889">
    <property type="entry name" value="Glutathione_peroxidase"/>
</dbReference>
<keyword evidence="3 5" id="KW-0560">Oxidoreductase</keyword>
<dbReference type="InterPro" id="IPR029760">
    <property type="entry name" value="GPX_CS"/>
</dbReference>
<dbReference type="PROSITE" id="PS51352">
    <property type="entry name" value="THIOREDOXIN_2"/>
    <property type="match status" value="1"/>
</dbReference>
<name>F0SL40_RUBBR</name>
<dbReference type="GO" id="GO:0034599">
    <property type="term" value="P:cellular response to oxidative stress"/>
    <property type="evidence" value="ECO:0007669"/>
    <property type="project" value="TreeGrafter"/>
</dbReference>
<dbReference type="InterPro" id="IPR013766">
    <property type="entry name" value="Thioredoxin_domain"/>
</dbReference>
<feature type="signal peptide" evidence="6">
    <location>
        <begin position="1"/>
        <end position="40"/>
    </location>
</feature>
<dbReference type="HOGENOM" id="CLU_029507_2_2_0"/>
<comment type="similarity">
    <text evidence="1 5">Belongs to the glutathione peroxidase family.</text>
</comment>
<evidence type="ECO:0000259" key="7">
    <source>
        <dbReference type="PROSITE" id="PS51352"/>
    </source>
</evidence>
<sequence length="205" mass="22935">MIYDGATRFSTSFTSPERRPMKYFALCTLLSCLTFLSADAAEKSEVLDHKAQTLAGKEVDLSKYDGKVVLIVNVASRCGATPQYEALQRLHETYKDRGLVVLGFPCNQFGRQEPGTAAEIREFCTANYGVTFDMFSKIDVNGPDASPLYQHLTSEETNPEFAGNVRWNFEKFLISKDGKIVNRFRTGVQPNSDVVIAAIEKELRK</sequence>
<feature type="chain" id="PRO_5003260549" description="Glutathione peroxidase" evidence="6">
    <location>
        <begin position="41"/>
        <end position="205"/>
    </location>
</feature>
<dbReference type="CDD" id="cd00340">
    <property type="entry name" value="GSH_Peroxidase"/>
    <property type="match status" value="1"/>
</dbReference>
<dbReference type="InterPro" id="IPR036249">
    <property type="entry name" value="Thioredoxin-like_sf"/>
</dbReference>
<evidence type="ECO:0000256" key="6">
    <source>
        <dbReference type="SAM" id="SignalP"/>
    </source>
</evidence>
<dbReference type="Pfam" id="PF00255">
    <property type="entry name" value="GSHPx"/>
    <property type="match status" value="1"/>
</dbReference>
<evidence type="ECO:0000256" key="5">
    <source>
        <dbReference type="RuleBase" id="RU000499"/>
    </source>
</evidence>
<protein>
    <recommendedName>
        <fullName evidence="5">Glutathione peroxidase</fullName>
    </recommendedName>
</protein>
<accession>F0SL40</accession>
<dbReference type="PROSITE" id="PS51355">
    <property type="entry name" value="GLUTATHIONE_PEROXID_3"/>
    <property type="match status" value="1"/>
</dbReference>
<dbReference type="PROSITE" id="PS00763">
    <property type="entry name" value="GLUTATHIONE_PEROXID_2"/>
    <property type="match status" value="1"/>
</dbReference>
<evidence type="ECO:0000313" key="9">
    <source>
        <dbReference type="Proteomes" id="UP000006860"/>
    </source>
</evidence>
<reference evidence="9" key="1">
    <citation type="submission" date="2011-02" db="EMBL/GenBank/DDBJ databases">
        <title>The complete genome of Planctomyces brasiliensis DSM 5305.</title>
        <authorList>
            <person name="Lucas S."/>
            <person name="Copeland A."/>
            <person name="Lapidus A."/>
            <person name="Bruce D."/>
            <person name="Goodwin L."/>
            <person name="Pitluck S."/>
            <person name="Kyrpides N."/>
            <person name="Mavromatis K."/>
            <person name="Pagani I."/>
            <person name="Ivanova N."/>
            <person name="Ovchinnikova G."/>
            <person name="Lu M."/>
            <person name="Detter J.C."/>
            <person name="Han C."/>
            <person name="Land M."/>
            <person name="Hauser L."/>
            <person name="Markowitz V."/>
            <person name="Cheng J.-F."/>
            <person name="Hugenholtz P."/>
            <person name="Woyke T."/>
            <person name="Wu D."/>
            <person name="Tindall B."/>
            <person name="Pomrenke H.G."/>
            <person name="Brambilla E."/>
            <person name="Klenk H.-P."/>
            <person name="Eisen J.A."/>
        </authorList>
    </citation>
    <scope>NUCLEOTIDE SEQUENCE [LARGE SCALE GENOMIC DNA]</scope>
    <source>
        <strain evidence="9">ATCC 49424 / DSM 5305 / JCM 21570 / NBRC 103401 / IFAM 1448</strain>
    </source>
</reference>
<feature type="active site" evidence="4">
    <location>
        <position position="78"/>
    </location>
</feature>
<dbReference type="FunFam" id="3.40.30.10:FF:000010">
    <property type="entry name" value="Glutathione peroxidase"/>
    <property type="match status" value="1"/>
</dbReference>
<dbReference type="KEGG" id="pbs:Plabr_3326"/>
<gene>
    <name evidence="8" type="ordered locus">Plabr_3326</name>
</gene>
<evidence type="ECO:0000256" key="4">
    <source>
        <dbReference type="PIRSR" id="PIRSR000303-1"/>
    </source>
</evidence>
<dbReference type="PRINTS" id="PR01011">
    <property type="entry name" value="GLUTPROXDASE"/>
</dbReference>
<dbReference type="Gene3D" id="3.40.30.10">
    <property type="entry name" value="Glutaredoxin"/>
    <property type="match status" value="1"/>
</dbReference>
<dbReference type="PIRSF" id="PIRSF000303">
    <property type="entry name" value="Glutathion_perox"/>
    <property type="match status" value="1"/>
</dbReference>
<organism evidence="8 9">
    <name type="scientific">Rubinisphaera brasiliensis (strain ATCC 49424 / DSM 5305 / JCM 21570 / IAM 15109 / NBRC 103401 / IFAM 1448)</name>
    <name type="common">Planctomyces brasiliensis</name>
    <dbReference type="NCBI Taxonomy" id="756272"/>
    <lineage>
        <taxon>Bacteria</taxon>
        <taxon>Pseudomonadati</taxon>
        <taxon>Planctomycetota</taxon>
        <taxon>Planctomycetia</taxon>
        <taxon>Planctomycetales</taxon>
        <taxon>Planctomycetaceae</taxon>
        <taxon>Rubinisphaera</taxon>
    </lineage>
</organism>
<evidence type="ECO:0000256" key="2">
    <source>
        <dbReference type="ARBA" id="ARBA00022559"/>
    </source>
</evidence>
<dbReference type="eggNOG" id="COG0386">
    <property type="taxonomic scope" value="Bacteria"/>
</dbReference>
<evidence type="ECO:0000256" key="1">
    <source>
        <dbReference type="ARBA" id="ARBA00006926"/>
    </source>
</evidence>
<dbReference type="GO" id="GO:0004601">
    <property type="term" value="F:peroxidase activity"/>
    <property type="evidence" value="ECO:0007669"/>
    <property type="project" value="UniProtKB-KW"/>
</dbReference>
<evidence type="ECO:0000256" key="3">
    <source>
        <dbReference type="ARBA" id="ARBA00023002"/>
    </source>
</evidence>
<dbReference type="PANTHER" id="PTHR11592">
    <property type="entry name" value="GLUTATHIONE PEROXIDASE"/>
    <property type="match status" value="1"/>
</dbReference>
<evidence type="ECO:0000313" key="8">
    <source>
        <dbReference type="EMBL" id="ADY60923.1"/>
    </source>
</evidence>
<dbReference type="STRING" id="756272.Plabr_3326"/>
<keyword evidence="9" id="KW-1185">Reference proteome</keyword>
<dbReference type="InterPro" id="IPR029759">
    <property type="entry name" value="GPX_AS"/>
</dbReference>
<proteinExistence type="inferred from homology"/>
<feature type="domain" description="Thioredoxin" evidence="7">
    <location>
        <begin position="40"/>
        <end position="204"/>
    </location>
</feature>
<dbReference type="Proteomes" id="UP000006860">
    <property type="component" value="Chromosome"/>
</dbReference>